<proteinExistence type="predicted"/>
<dbReference type="GO" id="GO:0031564">
    <property type="term" value="P:transcription antitermination"/>
    <property type="evidence" value="ECO:0007669"/>
    <property type="project" value="UniProtKB-KW"/>
</dbReference>
<protein>
    <submittedName>
        <fullName evidence="6">UpxY family transcription antiterminator</fullName>
    </submittedName>
</protein>
<dbReference type="GO" id="GO:0006354">
    <property type="term" value="P:DNA-templated transcription elongation"/>
    <property type="evidence" value="ECO:0007669"/>
    <property type="project" value="InterPro"/>
</dbReference>
<dbReference type="OrthoDB" id="9796143at2"/>
<feature type="domain" description="KOW" evidence="5">
    <location>
        <begin position="117"/>
        <end position="144"/>
    </location>
</feature>
<dbReference type="Proteomes" id="UP000266441">
    <property type="component" value="Unassembled WGS sequence"/>
</dbReference>
<organism evidence="6 7">
    <name type="scientific">Mariniphaga sediminis</name>
    <dbReference type="NCBI Taxonomy" id="1628158"/>
    <lineage>
        <taxon>Bacteria</taxon>
        <taxon>Pseudomonadati</taxon>
        <taxon>Bacteroidota</taxon>
        <taxon>Bacteroidia</taxon>
        <taxon>Marinilabiliales</taxon>
        <taxon>Prolixibacteraceae</taxon>
        <taxon>Mariniphaga</taxon>
    </lineage>
</organism>
<evidence type="ECO:0000256" key="1">
    <source>
        <dbReference type="ARBA" id="ARBA00022814"/>
    </source>
</evidence>
<accession>A0A399D105</accession>
<dbReference type="PANTHER" id="PTHR30265:SF4">
    <property type="entry name" value="KOW MOTIF FAMILY PROTEIN, EXPRESSED"/>
    <property type="match status" value="1"/>
</dbReference>
<feature type="domain" description="NusG-like N-terminal" evidence="4">
    <location>
        <begin position="7"/>
        <end position="104"/>
    </location>
</feature>
<dbReference type="CDD" id="cd09895">
    <property type="entry name" value="NGN_SP_UpxY"/>
    <property type="match status" value="1"/>
</dbReference>
<dbReference type="InterPro" id="IPR043425">
    <property type="entry name" value="NusG-like"/>
</dbReference>
<evidence type="ECO:0000313" key="6">
    <source>
        <dbReference type="EMBL" id="RIH65685.1"/>
    </source>
</evidence>
<reference evidence="6 7" key="1">
    <citation type="journal article" date="2015" name="Int. J. Syst. Evol. Microbiol.">
        <title>Mariniphaga sediminis sp. nov., isolated from coastal sediment.</title>
        <authorList>
            <person name="Wang F.Q."/>
            <person name="Shen Q.Y."/>
            <person name="Chen G.J."/>
            <person name="Du Z.J."/>
        </authorList>
    </citation>
    <scope>NUCLEOTIDE SEQUENCE [LARGE SCALE GENOMIC DNA]</scope>
    <source>
        <strain evidence="6 7">SY21</strain>
    </source>
</reference>
<keyword evidence="1" id="KW-0889">Transcription antitermination</keyword>
<keyword evidence="7" id="KW-1185">Reference proteome</keyword>
<dbReference type="PANTHER" id="PTHR30265">
    <property type="entry name" value="RHO-INTERACTING TRANSCRIPTION TERMINATION FACTOR NUSG"/>
    <property type="match status" value="1"/>
</dbReference>
<dbReference type="SMART" id="SM00739">
    <property type="entry name" value="KOW"/>
    <property type="match status" value="1"/>
</dbReference>
<dbReference type="InterPro" id="IPR005824">
    <property type="entry name" value="KOW"/>
</dbReference>
<name>A0A399D105_9BACT</name>
<evidence type="ECO:0000259" key="4">
    <source>
        <dbReference type="SMART" id="SM00738"/>
    </source>
</evidence>
<evidence type="ECO:0000256" key="2">
    <source>
        <dbReference type="ARBA" id="ARBA00023015"/>
    </source>
</evidence>
<dbReference type="SMART" id="SM00738">
    <property type="entry name" value="NGN"/>
    <property type="match status" value="1"/>
</dbReference>
<sequence>MILKKPMYAWYAIYTKANGEKRISMNLKEDNIECYLPLKKTLRQWSDRKKWIEEPLFRCYLFVRVSHIEFFNVLNMPGVVSYVSFGGQPQSIPDQQIENIKKLVEQQEREVILSRENLEKGQNAEVLLGPFKGMQGEVVKICGNYRIVIRIETLGCSLYANVSRDEIQVLRRKRFDSQNIKHTKSPNYRKKRTIYADSLS</sequence>
<dbReference type="Gene3D" id="3.30.70.940">
    <property type="entry name" value="NusG, N-terminal domain"/>
    <property type="match status" value="1"/>
</dbReference>
<keyword evidence="3" id="KW-0804">Transcription</keyword>
<dbReference type="InterPro" id="IPR008991">
    <property type="entry name" value="Translation_prot_SH3-like_sf"/>
</dbReference>
<gene>
    <name evidence="6" type="ORF">D1164_08485</name>
</gene>
<dbReference type="InterPro" id="IPR036735">
    <property type="entry name" value="NGN_dom_sf"/>
</dbReference>
<dbReference type="SUPFAM" id="SSF82679">
    <property type="entry name" value="N-utilization substance G protein NusG, N-terminal domain"/>
    <property type="match status" value="1"/>
</dbReference>
<dbReference type="EMBL" id="QWET01000005">
    <property type="protein sequence ID" value="RIH65685.1"/>
    <property type="molecule type" value="Genomic_DNA"/>
</dbReference>
<dbReference type="InterPro" id="IPR006645">
    <property type="entry name" value="NGN-like_dom"/>
</dbReference>
<dbReference type="RefSeq" id="WP_119349526.1">
    <property type="nucleotide sequence ID" value="NZ_QWET01000005.1"/>
</dbReference>
<evidence type="ECO:0000256" key="3">
    <source>
        <dbReference type="ARBA" id="ARBA00023163"/>
    </source>
</evidence>
<dbReference type="AlphaFoldDB" id="A0A399D105"/>
<comment type="caution">
    <text evidence="6">The sequence shown here is derived from an EMBL/GenBank/DDBJ whole genome shotgun (WGS) entry which is preliminary data.</text>
</comment>
<dbReference type="Pfam" id="PF02357">
    <property type="entry name" value="NusG"/>
    <property type="match status" value="1"/>
</dbReference>
<evidence type="ECO:0000313" key="7">
    <source>
        <dbReference type="Proteomes" id="UP000266441"/>
    </source>
</evidence>
<keyword evidence="2" id="KW-0805">Transcription regulation</keyword>
<evidence type="ECO:0000259" key="5">
    <source>
        <dbReference type="SMART" id="SM00739"/>
    </source>
</evidence>
<dbReference type="NCBIfam" id="NF033644">
    <property type="entry name" value="antiterm_UpxY"/>
    <property type="match status" value="1"/>
</dbReference>
<dbReference type="SUPFAM" id="SSF50104">
    <property type="entry name" value="Translation proteins SH3-like domain"/>
    <property type="match status" value="1"/>
</dbReference>